<sequence>MQITLEMVDEIINRTGATYKEAKEALEACDGDILKALVYMEDLKTETSEPKADRRLNGQEIVNKLKALVNEGIVTQIIIERNDRKVLDIPVVAGALTAVIFTVPTVAGIIAAVATGCTIKIVKEDGDIVNINEFTQEKFDQVFKSHKTEESEESDEEATEIYPEETVEKNDEEKDEWYQS</sequence>
<dbReference type="RefSeq" id="WP_213236622.1">
    <property type="nucleotide sequence ID" value="NZ_JAHBCL010000013.1"/>
</dbReference>
<keyword evidence="5" id="KW-1185">Reference proteome</keyword>
<keyword evidence="2" id="KW-1133">Transmembrane helix</keyword>
<dbReference type="Pfam" id="PF14242">
    <property type="entry name" value="DUF4342"/>
    <property type="match status" value="1"/>
</dbReference>
<evidence type="ECO:0000259" key="3">
    <source>
        <dbReference type="Pfam" id="PF14242"/>
    </source>
</evidence>
<proteinExistence type="predicted"/>
<accession>A0ABS5PPD6</accession>
<keyword evidence="2" id="KW-0812">Transmembrane</keyword>
<feature type="transmembrane region" description="Helical" evidence="2">
    <location>
        <begin position="91"/>
        <end position="114"/>
    </location>
</feature>
<dbReference type="InterPro" id="IPR009060">
    <property type="entry name" value="UBA-like_sf"/>
</dbReference>
<dbReference type="CDD" id="cd14360">
    <property type="entry name" value="UBA_NAC_like_bac"/>
    <property type="match status" value="1"/>
</dbReference>
<dbReference type="EMBL" id="JAHBCL010000013">
    <property type="protein sequence ID" value="MBS7526762.1"/>
    <property type="molecule type" value="Genomic_DNA"/>
</dbReference>
<evidence type="ECO:0000256" key="1">
    <source>
        <dbReference type="SAM" id="MobiDB-lite"/>
    </source>
</evidence>
<keyword evidence="2" id="KW-0472">Membrane</keyword>
<reference evidence="4 5" key="1">
    <citation type="submission" date="2021-05" db="EMBL/GenBank/DDBJ databases">
        <title>Fusibacter ferrireducens sp. nov., an anaerobic, sulfur- and Fe-reducing bacterium isolated from the mangrove sediment.</title>
        <authorList>
            <person name="Qiu D."/>
        </authorList>
    </citation>
    <scope>NUCLEOTIDE SEQUENCE [LARGE SCALE GENOMIC DNA]</scope>
    <source>
        <strain evidence="4 5">DSM 12116</strain>
    </source>
</reference>
<protein>
    <submittedName>
        <fullName evidence="4">DUF4342 domain-containing protein</fullName>
    </submittedName>
</protein>
<feature type="domain" description="DUF4342" evidence="3">
    <location>
        <begin position="56"/>
        <end position="123"/>
    </location>
</feature>
<evidence type="ECO:0000313" key="4">
    <source>
        <dbReference type="EMBL" id="MBS7526762.1"/>
    </source>
</evidence>
<evidence type="ECO:0000256" key="2">
    <source>
        <dbReference type="SAM" id="Phobius"/>
    </source>
</evidence>
<dbReference type="SUPFAM" id="SSF46934">
    <property type="entry name" value="UBA-like"/>
    <property type="match status" value="1"/>
</dbReference>
<gene>
    <name evidence="4" type="ORF">KHM83_08740</name>
</gene>
<comment type="caution">
    <text evidence="4">The sequence shown here is derived from an EMBL/GenBank/DDBJ whole genome shotgun (WGS) entry which is preliminary data.</text>
</comment>
<dbReference type="Gene3D" id="1.10.8.10">
    <property type="entry name" value="DNA helicase RuvA subunit, C-terminal domain"/>
    <property type="match status" value="1"/>
</dbReference>
<evidence type="ECO:0000313" key="5">
    <source>
        <dbReference type="Proteomes" id="UP000746471"/>
    </source>
</evidence>
<name>A0ABS5PPD6_9FIRM</name>
<dbReference type="Proteomes" id="UP000746471">
    <property type="component" value="Unassembled WGS sequence"/>
</dbReference>
<feature type="region of interest" description="Disordered" evidence="1">
    <location>
        <begin position="143"/>
        <end position="180"/>
    </location>
</feature>
<dbReference type="InterPro" id="IPR025642">
    <property type="entry name" value="DUF4342"/>
</dbReference>
<feature type="compositionally biased region" description="Acidic residues" evidence="1">
    <location>
        <begin position="150"/>
        <end position="165"/>
    </location>
</feature>
<organism evidence="4 5">
    <name type="scientific">Fusibacter paucivorans</name>
    <dbReference type="NCBI Taxonomy" id="76009"/>
    <lineage>
        <taxon>Bacteria</taxon>
        <taxon>Bacillati</taxon>
        <taxon>Bacillota</taxon>
        <taxon>Clostridia</taxon>
        <taxon>Eubacteriales</taxon>
        <taxon>Eubacteriales Family XII. Incertae Sedis</taxon>
        <taxon>Fusibacter</taxon>
    </lineage>
</organism>